<keyword evidence="2" id="KW-1185">Reference proteome</keyword>
<proteinExistence type="predicted"/>
<organism evidence="1 2">
    <name type="scientific">Frigidibacter mobilis</name>
    <dbReference type="NCBI Taxonomy" id="1335048"/>
    <lineage>
        <taxon>Bacteria</taxon>
        <taxon>Pseudomonadati</taxon>
        <taxon>Pseudomonadota</taxon>
        <taxon>Alphaproteobacteria</taxon>
        <taxon>Rhodobacterales</taxon>
        <taxon>Paracoccaceae</taxon>
        <taxon>Frigidibacter</taxon>
    </lineage>
</organism>
<accession>A0A159Z5L0</accession>
<reference evidence="1 2" key="1">
    <citation type="submission" date="2015-09" db="EMBL/GenBank/DDBJ databases">
        <title>Complete genome sequence of Defluviimonas alba cai42t isolated from an oilfield in Xinjiang.</title>
        <authorList>
            <person name="Geng S."/>
            <person name="Pan X."/>
            <person name="Wu X."/>
        </authorList>
    </citation>
    <scope>NUCLEOTIDE SEQUENCE [LARGE SCALE GENOMIC DNA]</scope>
    <source>
        <strain evidence="2">cai42</strain>
    </source>
</reference>
<evidence type="ECO:0000313" key="1">
    <source>
        <dbReference type="EMBL" id="AMY70546.1"/>
    </source>
</evidence>
<dbReference type="Proteomes" id="UP000076128">
    <property type="component" value="Chromosome"/>
</dbReference>
<dbReference type="KEGG" id="daa:AKL17_3314"/>
<evidence type="ECO:0000313" key="2">
    <source>
        <dbReference type="Proteomes" id="UP000076128"/>
    </source>
</evidence>
<gene>
    <name evidence="1" type="ORF">AKL17_3314</name>
</gene>
<dbReference type="STRING" id="1335048.AKL17_3314"/>
<name>A0A159Z5L0_9RHOB</name>
<protein>
    <submittedName>
        <fullName evidence="1">von Willebrand factor type A domain-containing protein</fullName>
    </submittedName>
</protein>
<dbReference type="EMBL" id="CP012661">
    <property type="protein sequence ID" value="AMY70546.1"/>
    <property type="molecule type" value="Genomic_DNA"/>
</dbReference>
<dbReference type="AlphaFoldDB" id="A0A159Z5L0"/>
<sequence length="156" mass="17847">MALTSVSEDDGRRQAVSLRLMLTRNELATMADLVEEFIRLGENLRSEADIVAFHADIREVVVRMAQDPNRLIDPAAEGLGDAMEFLEDLPYRSVLLRTNIDRWIENAGERQVVIDGLSSKLRSYRRWLSSRDVWVPLYDNAPDSEWVTAMPVEFLP</sequence>